<dbReference type="Pfam" id="PF00149">
    <property type="entry name" value="Metallophos"/>
    <property type="match status" value="1"/>
</dbReference>
<keyword evidence="3" id="KW-1185">Reference proteome</keyword>
<evidence type="ECO:0000259" key="1">
    <source>
        <dbReference type="Pfam" id="PF00149"/>
    </source>
</evidence>
<accession>A0ABW9RWH7</accession>
<evidence type="ECO:0000313" key="2">
    <source>
        <dbReference type="EMBL" id="MTI28251.1"/>
    </source>
</evidence>
<dbReference type="Gene3D" id="3.60.21.10">
    <property type="match status" value="1"/>
</dbReference>
<dbReference type="SUPFAM" id="SSF56300">
    <property type="entry name" value="Metallo-dependent phosphatases"/>
    <property type="match status" value="1"/>
</dbReference>
<reference evidence="2 3" key="1">
    <citation type="submission" date="2019-02" db="EMBL/GenBank/DDBJ databases">
        <authorList>
            <person name="Goldberg S.R."/>
            <person name="Haltli B.A."/>
            <person name="Correa H."/>
            <person name="Russell K.G."/>
        </authorList>
    </citation>
    <scope>NUCLEOTIDE SEQUENCE [LARGE SCALE GENOMIC DNA]</scope>
    <source>
        <strain evidence="2 3">JCM 16186</strain>
    </source>
</reference>
<proteinExistence type="predicted"/>
<dbReference type="RefSeq" id="WP_155175602.1">
    <property type="nucleotide sequence ID" value="NZ_BAAAFL010000012.1"/>
</dbReference>
<protein>
    <recommendedName>
        <fullName evidence="1">Calcineurin-like phosphoesterase domain-containing protein</fullName>
    </recommendedName>
</protein>
<dbReference type="PANTHER" id="PTHR43143:SF1">
    <property type="entry name" value="SERINE_THREONINE-PROTEIN PHOSPHATASE CPPED1"/>
    <property type="match status" value="1"/>
</dbReference>
<dbReference type="EMBL" id="SMLW01000658">
    <property type="protein sequence ID" value="MTI28251.1"/>
    <property type="molecule type" value="Genomic_DNA"/>
</dbReference>
<gene>
    <name evidence="2" type="ORF">E1163_25065</name>
</gene>
<feature type="domain" description="Calcineurin-like phosphoesterase" evidence="1">
    <location>
        <begin position="83"/>
        <end position="302"/>
    </location>
</feature>
<dbReference type="Proteomes" id="UP000798808">
    <property type="component" value="Unassembled WGS sequence"/>
</dbReference>
<comment type="caution">
    <text evidence="2">The sequence shown here is derived from an EMBL/GenBank/DDBJ whole genome shotgun (WGS) entry which is preliminary data.</text>
</comment>
<sequence>MYSKPTTSPDRLACGKISQLFLLILAALIWTGCNSGQREKESTVAAKDSATVKYSFVVMGCNRISWHDDGTAWENSEYYNKAHANLTQLNATFDDAMKLGPVPDYFFFVGDLVLAESQDTSVLVDQLKAWKKLYDDHPISKSKIKMVAIPGNHEFLYSTPPDYNEVPNEYANEIWLRLMPEFIIGNNGPGPGGPDSLLKDESRLTYSFDHQNDHFVLMNTDTYNEPGKVPVHWITNDINSWRAANPEGHIFVMGHKPAYDAKGLATGDTSDPGLAWNKAQIDQLWGTMNKNRSEAMLSAHEHLFWAGQPEGSKSWQIIAGNGGTTLDSGDYFGFTEVKVMDDGTVKAYSHGRPVPSPDYGALTGSTTVRDTFDITWASGQ</sequence>
<name>A0ABW9RWH7_9BACT</name>
<evidence type="ECO:0000313" key="3">
    <source>
        <dbReference type="Proteomes" id="UP000798808"/>
    </source>
</evidence>
<organism evidence="2 3">
    <name type="scientific">Fulvivirga kasyanovii</name>
    <dbReference type="NCBI Taxonomy" id="396812"/>
    <lineage>
        <taxon>Bacteria</taxon>
        <taxon>Pseudomonadati</taxon>
        <taxon>Bacteroidota</taxon>
        <taxon>Cytophagia</taxon>
        <taxon>Cytophagales</taxon>
        <taxon>Fulvivirgaceae</taxon>
        <taxon>Fulvivirga</taxon>
    </lineage>
</organism>
<dbReference type="PROSITE" id="PS51257">
    <property type="entry name" value="PROKAR_LIPOPROTEIN"/>
    <property type="match status" value="1"/>
</dbReference>
<dbReference type="InterPro" id="IPR004843">
    <property type="entry name" value="Calcineurin-like_PHP"/>
</dbReference>
<dbReference type="InterPro" id="IPR051918">
    <property type="entry name" value="STPP_CPPED1"/>
</dbReference>
<dbReference type="PANTHER" id="PTHR43143">
    <property type="entry name" value="METALLOPHOSPHOESTERASE, CALCINEURIN SUPERFAMILY"/>
    <property type="match status" value="1"/>
</dbReference>
<dbReference type="InterPro" id="IPR029052">
    <property type="entry name" value="Metallo-depent_PP-like"/>
</dbReference>